<dbReference type="Pfam" id="PF20966">
    <property type="entry name" value="MASE6"/>
    <property type="match status" value="1"/>
</dbReference>
<comment type="catalytic activity">
    <reaction evidence="1">
        <text>ATP + protein L-histidine = ADP + protein N-phospho-L-histidine.</text>
        <dbReference type="EC" id="2.7.13.3"/>
    </reaction>
</comment>
<evidence type="ECO:0000313" key="13">
    <source>
        <dbReference type="EMBL" id="BCL60266.1"/>
    </source>
</evidence>
<dbReference type="RefSeq" id="WP_228856412.1">
    <property type="nucleotide sequence ID" value="NZ_AP024086.1"/>
</dbReference>
<protein>
    <recommendedName>
        <fullName evidence="2">histidine kinase</fullName>
        <ecNumber evidence="2">2.7.13.3</ecNumber>
    </recommendedName>
</protein>
<dbReference type="PROSITE" id="PS50110">
    <property type="entry name" value="RESPONSE_REGULATORY"/>
    <property type="match status" value="1"/>
</dbReference>
<keyword evidence="10" id="KW-0812">Transmembrane</keyword>
<dbReference type="InterPro" id="IPR048435">
    <property type="entry name" value="MASE6"/>
</dbReference>
<feature type="modified residue" description="4-aspartylphosphate" evidence="8">
    <location>
        <position position="574"/>
    </location>
</feature>
<feature type="transmembrane region" description="Helical" evidence="10">
    <location>
        <begin position="33"/>
        <end position="54"/>
    </location>
</feature>
<dbReference type="InterPro" id="IPR003661">
    <property type="entry name" value="HisK_dim/P_dom"/>
</dbReference>
<evidence type="ECO:0000259" key="11">
    <source>
        <dbReference type="PROSITE" id="PS50109"/>
    </source>
</evidence>
<dbReference type="CDD" id="cd00082">
    <property type="entry name" value="HisKA"/>
    <property type="match status" value="1"/>
</dbReference>
<dbReference type="GO" id="GO:0005524">
    <property type="term" value="F:ATP binding"/>
    <property type="evidence" value="ECO:0007669"/>
    <property type="project" value="UniProtKB-KW"/>
</dbReference>
<dbReference type="InterPro" id="IPR005467">
    <property type="entry name" value="His_kinase_dom"/>
</dbReference>
<evidence type="ECO:0000256" key="5">
    <source>
        <dbReference type="ARBA" id="ARBA00022777"/>
    </source>
</evidence>
<evidence type="ECO:0000256" key="3">
    <source>
        <dbReference type="ARBA" id="ARBA00022679"/>
    </source>
</evidence>
<keyword evidence="14" id="KW-1185">Reference proteome</keyword>
<dbReference type="EC" id="2.7.13.3" evidence="2"/>
<evidence type="ECO:0000313" key="14">
    <source>
        <dbReference type="Proteomes" id="UP000826725"/>
    </source>
</evidence>
<dbReference type="SMART" id="SM00388">
    <property type="entry name" value="HisKA"/>
    <property type="match status" value="1"/>
</dbReference>
<keyword evidence="7" id="KW-0902">Two-component regulatory system</keyword>
<feature type="domain" description="Histidine kinase" evidence="11">
    <location>
        <begin position="275"/>
        <end position="502"/>
    </location>
</feature>
<dbReference type="SMART" id="SM00448">
    <property type="entry name" value="REC"/>
    <property type="match status" value="1"/>
</dbReference>
<accession>A0A8D5FRV0</accession>
<name>A0A8D5FRV0_9BACT</name>
<dbReference type="CDD" id="cd00156">
    <property type="entry name" value="REC"/>
    <property type="match status" value="1"/>
</dbReference>
<dbReference type="InterPro" id="IPR003594">
    <property type="entry name" value="HATPase_dom"/>
</dbReference>
<dbReference type="PROSITE" id="PS50109">
    <property type="entry name" value="HIS_KIN"/>
    <property type="match status" value="1"/>
</dbReference>
<dbReference type="EMBL" id="AP024086">
    <property type="protein sequence ID" value="BCL60266.1"/>
    <property type="molecule type" value="Genomic_DNA"/>
</dbReference>
<dbReference type="InterPro" id="IPR001789">
    <property type="entry name" value="Sig_transdc_resp-reg_receiver"/>
</dbReference>
<evidence type="ECO:0000256" key="4">
    <source>
        <dbReference type="ARBA" id="ARBA00022741"/>
    </source>
</evidence>
<keyword evidence="3" id="KW-0808">Transferase</keyword>
<keyword evidence="8" id="KW-0597">Phosphoprotein</keyword>
<gene>
    <name evidence="13" type="ORF">DGMP_09590</name>
</gene>
<keyword evidence="10" id="KW-1133">Transmembrane helix</keyword>
<organism evidence="13 14">
    <name type="scientific">Desulfomarina profundi</name>
    <dbReference type="NCBI Taxonomy" id="2772557"/>
    <lineage>
        <taxon>Bacteria</taxon>
        <taxon>Pseudomonadati</taxon>
        <taxon>Thermodesulfobacteriota</taxon>
        <taxon>Desulfobulbia</taxon>
        <taxon>Desulfobulbales</taxon>
        <taxon>Desulfobulbaceae</taxon>
        <taxon>Desulfomarina</taxon>
    </lineage>
</organism>
<feature type="transmembrane region" description="Helical" evidence="10">
    <location>
        <begin position="60"/>
        <end position="79"/>
    </location>
</feature>
<sequence length="643" mass="72091">MKNLPTPLYRFINKIIFSGVRDTHDSETKRKIVLFNIFSHITIFFLFILGIAAFVQKAFFLGFADAVMALVLLSLVVYLRFSGNQVFCARVAATLANLFFCYLFFTGGVNSTAFMWLYTYPTLSFFLLGPFGGSFATLVLFIFCLGFLSIDLTSSSINVYNVDFAIRFIPSFVVVYFFSFLLEQSRENAQNALVGKQEVLIHLVEKLKKKEKQLEVSQEELEQRVKERTAKLLDINQKLQKEIETRKIAEQERKRLEQELSSAQKMEMLGRLAGGVAHDLNNVLSGIVSYPDLLLTDLVTDDPMHGPLKTIKKSGEKAAAIVQDLLALARRGVIVKKNISLNSILNEYFQSPEYTNLCRANPEIIVEQNLAQDLKLLCGSPIHLQKAIMNLVINAFETINTAGKIILSTKNITLSSPLIGYEEIHTGDYVLLTVRDTGIGMTPEVLKKIFEPFYTRKKMGNSGTGLGMTVVWATVKDHNGYLNIESQPDEGTTISLYFPVSAANTSESATPLNNAQKLIHGTGQTILLVDDIEEQRNLGLSILEKLGYKAWCVSSGEETIKFIQQQPVDLLLLDMIMPPGIDGLETYRKILKINPDQKTIIISGFSENDRVRRALELGVKAYLQKPYNIEQMSIMLAHVLSSN</sequence>
<dbReference type="Proteomes" id="UP000826725">
    <property type="component" value="Chromosome"/>
</dbReference>
<dbReference type="Pfam" id="PF00072">
    <property type="entry name" value="Response_reg"/>
    <property type="match status" value="1"/>
</dbReference>
<keyword evidence="4" id="KW-0547">Nucleotide-binding</keyword>
<feature type="transmembrane region" description="Helical" evidence="10">
    <location>
        <begin position="125"/>
        <end position="152"/>
    </location>
</feature>
<dbReference type="Pfam" id="PF02518">
    <property type="entry name" value="HATPase_c"/>
    <property type="match status" value="1"/>
</dbReference>
<dbReference type="PANTHER" id="PTHR43065:SF46">
    <property type="entry name" value="C4-DICARBOXYLATE TRANSPORT SENSOR PROTEIN DCTB"/>
    <property type="match status" value="1"/>
</dbReference>
<keyword evidence="9" id="KW-0175">Coiled coil</keyword>
<evidence type="ECO:0000256" key="8">
    <source>
        <dbReference type="PROSITE-ProRule" id="PRU00169"/>
    </source>
</evidence>
<feature type="domain" description="Response regulatory" evidence="12">
    <location>
        <begin position="525"/>
        <end position="640"/>
    </location>
</feature>
<evidence type="ECO:0000256" key="1">
    <source>
        <dbReference type="ARBA" id="ARBA00000085"/>
    </source>
</evidence>
<evidence type="ECO:0000256" key="10">
    <source>
        <dbReference type="SAM" id="Phobius"/>
    </source>
</evidence>
<dbReference type="KEGG" id="dbk:DGMP_09590"/>
<evidence type="ECO:0000256" key="2">
    <source>
        <dbReference type="ARBA" id="ARBA00012438"/>
    </source>
</evidence>
<evidence type="ECO:0000256" key="6">
    <source>
        <dbReference type="ARBA" id="ARBA00022840"/>
    </source>
</evidence>
<evidence type="ECO:0000259" key="12">
    <source>
        <dbReference type="PROSITE" id="PS50110"/>
    </source>
</evidence>
<keyword evidence="6" id="KW-0067">ATP-binding</keyword>
<evidence type="ECO:0000256" key="9">
    <source>
        <dbReference type="SAM" id="Coils"/>
    </source>
</evidence>
<keyword evidence="5" id="KW-0418">Kinase</keyword>
<dbReference type="GO" id="GO:0000155">
    <property type="term" value="F:phosphorelay sensor kinase activity"/>
    <property type="evidence" value="ECO:0007669"/>
    <property type="project" value="InterPro"/>
</dbReference>
<dbReference type="PANTHER" id="PTHR43065">
    <property type="entry name" value="SENSOR HISTIDINE KINASE"/>
    <property type="match status" value="1"/>
</dbReference>
<feature type="transmembrane region" description="Helical" evidence="10">
    <location>
        <begin position="164"/>
        <end position="182"/>
    </location>
</feature>
<feature type="coiled-coil region" evidence="9">
    <location>
        <begin position="200"/>
        <end position="266"/>
    </location>
</feature>
<evidence type="ECO:0000256" key="7">
    <source>
        <dbReference type="ARBA" id="ARBA00023012"/>
    </source>
</evidence>
<dbReference type="AlphaFoldDB" id="A0A8D5FRV0"/>
<reference evidence="13" key="1">
    <citation type="submission" date="2020-09" db="EMBL/GenBank/DDBJ databases">
        <title>Desulfogranum mesoprofundum gen. nov., sp. nov., a novel mesophilic, sulfate-reducing chemolithoautotroph isolated from a deep-sea hydrothermal vent chimney in the Suiyo Seamount.</title>
        <authorList>
            <person name="Hashimoto Y."/>
            <person name="Nakagawa S."/>
        </authorList>
    </citation>
    <scope>NUCLEOTIDE SEQUENCE</scope>
    <source>
        <strain evidence="13">KT2</strain>
    </source>
</reference>
<keyword evidence="10" id="KW-0472">Membrane</keyword>
<dbReference type="Pfam" id="PF00512">
    <property type="entry name" value="HisKA"/>
    <property type="match status" value="1"/>
</dbReference>
<proteinExistence type="predicted"/>
<feature type="transmembrane region" description="Helical" evidence="10">
    <location>
        <begin position="86"/>
        <end position="105"/>
    </location>
</feature>
<dbReference type="SMART" id="SM00387">
    <property type="entry name" value="HATPase_c"/>
    <property type="match status" value="1"/>
</dbReference>